<keyword evidence="7" id="KW-0067">ATP-binding</keyword>
<dbReference type="GeneID" id="129337440"/>
<keyword evidence="11" id="KW-1185">Reference proteome</keyword>
<protein>
    <recommendedName>
        <fullName evidence="9">Selenoprotein O</fullName>
    </recommendedName>
</protein>
<dbReference type="AlphaFoldDB" id="A0AA97L9E5"/>
<evidence type="ECO:0000256" key="7">
    <source>
        <dbReference type="ARBA" id="ARBA00022840"/>
    </source>
</evidence>
<evidence type="ECO:0000256" key="4">
    <source>
        <dbReference type="ARBA" id="ARBA00022695"/>
    </source>
</evidence>
<dbReference type="Pfam" id="PF02696">
    <property type="entry name" value="SelO"/>
    <property type="match status" value="1"/>
</dbReference>
<accession>A0AA97L9E5</accession>
<reference evidence="12" key="1">
    <citation type="submission" date="2025-08" db="UniProtKB">
        <authorList>
            <consortium name="RefSeq"/>
        </authorList>
    </citation>
    <scope>IDENTIFICATION</scope>
    <source>
        <tissue evidence="12">Blood</tissue>
    </source>
</reference>
<comment type="similarity">
    <text evidence="2">Belongs to the SELO family.</text>
</comment>
<dbReference type="KEGG" id="emc:129337440"/>
<dbReference type="HAMAP" id="MF_00692">
    <property type="entry name" value="SelO"/>
    <property type="match status" value="1"/>
</dbReference>
<dbReference type="GO" id="GO:0005524">
    <property type="term" value="F:ATP binding"/>
    <property type="evidence" value="ECO:0007669"/>
    <property type="project" value="UniProtKB-KW"/>
</dbReference>
<dbReference type="NCBIfam" id="NF000658">
    <property type="entry name" value="PRK00029.1"/>
    <property type="match status" value="1"/>
</dbReference>
<keyword evidence="6" id="KW-0547">Nucleotide-binding</keyword>
<evidence type="ECO:0000256" key="6">
    <source>
        <dbReference type="ARBA" id="ARBA00022741"/>
    </source>
</evidence>
<evidence type="ECO:0000256" key="8">
    <source>
        <dbReference type="ARBA" id="ARBA00022842"/>
    </source>
</evidence>
<feature type="transmembrane region" description="Helical" evidence="10">
    <location>
        <begin position="66"/>
        <end position="88"/>
    </location>
</feature>
<keyword evidence="8" id="KW-0460">Magnesium</keyword>
<dbReference type="PANTHER" id="PTHR12153">
    <property type="entry name" value="SELENOPROTEIN O"/>
    <property type="match status" value="1"/>
</dbReference>
<evidence type="ECO:0000313" key="11">
    <source>
        <dbReference type="Proteomes" id="UP001190640"/>
    </source>
</evidence>
<evidence type="ECO:0000256" key="2">
    <source>
        <dbReference type="ARBA" id="ARBA00009747"/>
    </source>
</evidence>
<name>A0AA97L9E5_EUBMA</name>
<dbReference type="GO" id="GO:0046872">
    <property type="term" value="F:metal ion binding"/>
    <property type="evidence" value="ECO:0007669"/>
    <property type="project" value="UniProtKB-KW"/>
</dbReference>
<dbReference type="GO" id="GO:0016779">
    <property type="term" value="F:nucleotidyltransferase activity"/>
    <property type="evidence" value="ECO:0007669"/>
    <property type="project" value="UniProtKB-KW"/>
</dbReference>
<evidence type="ECO:0000256" key="1">
    <source>
        <dbReference type="ARBA" id="ARBA00001946"/>
    </source>
</evidence>
<organism evidence="11 12">
    <name type="scientific">Eublepharis macularius</name>
    <name type="common">Leopard gecko</name>
    <name type="synonym">Cyrtodactylus macularius</name>
    <dbReference type="NCBI Taxonomy" id="481883"/>
    <lineage>
        <taxon>Eukaryota</taxon>
        <taxon>Metazoa</taxon>
        <taxon>Chordata</taxon>
        <taxon>Craniata</taxon>
        <taxon>Vertebrata</taxon>
        <taxon>Euteleostomi</taxon>
        <taxon>Lepidosauria</taxon>
        <taxon>Squamata</taxon>
        <taxon>Bifurcata</taxon>
        <taxon>Gekkota</taxon>
        <taxon>Eublepharidae</taxon>
        <taxon>Eublepharinae</taxon>
        <taxon>Eublepharis</taxon>
    </lineage>
</organism>
<evidence type="ECO:0000313" key="12">
    <source>
        <dbReference type="RefSeq" id="XP_054847069.1"/>
    </source>
</evidence>
<evidence type="ECO:0000256" key="10">
    <source>
        <dbReference type="SAM" id="Phobius"/>
    </source>
</evidence>
<dbReference type="PANTHER" id="PTHR12153:SF18">
    <property type="entry name" value="SELENOPROTEIN O"/>
    <property type="match status" value="1"/>
</dbReference>
<evidence type="ECO:0000256" key="5">
    <source>
        <dbReference type="ARBA" id="ARBA00022723"/>
    </source>
</evidence>
<keyword evidence="10" id="KW-0472">Membrane</keyword>
<sequence>MSGKTERGCQRRLRLRFLSVGQGSARRKGGAKRWPLAADSQSRPGRRSMRLLLPASVRLESWLRKVLGLIMSKCSLTPWLFIWLMLLYQSGCYFLDSVIAASSFRHVHHYINKSNLDQGYCERKRKLSNFSGWRLSTEKLTATLPIDRIEENYVREVQGSIFSVAYPTPFKSRVLLVAFSKEVLEDILDLDVSISDTEDFLQLVSGAKMVLGSLPLAHRYGGHQFGSWAGQLGDGRAHLIGVYTNRFGDTWELQLKGSGRTPYSRNGDGRAVLRSSVREFLGSEAMHYLGIPTSRAASLVLSDDDVWRDRFYNGDIKKERGAIVLRVAKSWFRIGSLEILTRSGELDLLRVLLDLVIDEHFPSISMNDSNKYLAFFSRVVSETADLIALWMSVGFAHGVCNTDNFSLLSITIDYGPFGFMDSYDPGFVPNISDDERRYNIGNQANVGMFNLNKLLQALNPLLDPRQKQLASQILEGYPDQYYKRFTELFKAKLGLLGSGSDDGYLIAFLLKLMEDVKADFTMTFRQLGEMSLDHLKDVSIPQEFWAIHDIAKHELFSSWVAMYLLRLQRNADDSESDRKRRMASVNPRYVLRNWMAESAIQKAERNDFSEVRLLLQVLQHPFQVQTVAETAGYAQRPPAWAKEIKVSCSS</sequence>
<dbReference type="InterPro" id="IPR003846">
    <property type="entry name" value="SelO"/>
</dbReference>
<dbReference type="RefSeq" id="XP_054847069.1">
    <property type="nucleotide sequence ID" value="XM_054991094.1"/>
</dbReference>
<keyword evidence="10" id="KW-1133">Transmembrane helix</keyword>
<dbReference type="Proteomes" id="UP001190640">
    <property type="component" value="Chromosome 11"/>
</dbReference>
<proteinExistence type="inferred from homology"/>
<keyword evidence="10" id="KW-0812">Transmembrane</keyword>
<comment type="cofactor">
    <cofactor evidence="1">
        <name>Mg(2+)</name>
        <dbReference type="ChEBI" id="CHEBI:18420"/>
    </cofactor>
</comment>
<keyword evidence="3" id="KW-0808">Transferase</keyword>
<keyword evidence="4" id="KW-0548">Nucleotidyltransferase</keyword>
<keyword evidence="5" id="KW-0479">Metal-binding</keyword>
<gene>
    <name evidence="12" type="primary">LOC129337440</name>
</gene>
<evidence type="ECO:0000256" key="3">
    <source>
        <dbReference type="ARBA" id="ARBA00022679"/>
    </source>
</evidence>
<evidence type="ECO:0000256" key="9">
    <source>
        <dbReference type="ARBA" id="ARBA00031547"/>
    </source>
</evidence>